<proteinExistence type="predicted"/>
<keyword evidence="3" id="KW-1185">Reference proteome</keyword>
<organism evidence="2 3">
    <name type="scientific">Streptomyces glebosus</name>
    <dbReference type="NCBI Taxonomy" id="249580"/>
    <lineage>
        <taxon>Bacteria</taxon>
        <taxon>Bacillati</taxon>
        <taxon>Actinomycetota</taxon>
        <taxon>Actinomycetes</taxon>
        <taxon>Kitasatosporales</taxon>
        <taxon>Streptomycetaceae</taxon>
        <taxon>Streptomyces</taxon>
    </lineage>
</organism>
<dbReference type="CDD" id="cd23415">
    <property type="entry name" value="beta-trefoil_Ricin_AH"/>
    <property type="match status" value="1"/>
</dbReference>
<feature type="region of interest" description="Disordered" evidence="1">
    <location>
        <begin position="141"/>
        <end position="198"/>
    </location>
</feature>
<protein>
    <recommendedName>
        <fullName evidence="4">Ricin B lectin domain-containing protein</fullName>
    </recommendedName>
</protein>
<accession>A0A640T6N5</accession>
<evidence type="ECO:0000313" key="2">
    <source>
        <dbReference type="EMBL" id="GFE18682.1"/>
    </source>
</evidence>
<sequence length="198" mass="20413">MASASFVLGGASAVPADAATPAGAGAAPAVQRPADAVETYGNMATGSCLDDSQYGLRGYACNGSVFQKWNVHKWADNTRQFRSLATNECLYDDGVTLDTRSCNSSRQQSWSVFVKGDKLTFQSQATGNAWMTAGSGSVRSGATAVSTRPGAEPAAGWRGSGRRLVGPACRPGWDSAEVGDQSGGELIRAGGERRVAAG</sequence>
<evidence type="ECO:0008006" key="4">
    <source>
        <dbReference type="Google" id="ProtNLM"/>
    </source>
</evidence>
<dbReference type="EMBL" id="BLIO01000001">
    <property type="protein sequence ID" value="GFE18682.1"/>
    <property type="molecule type" value="Genomic_DNA"/>
</dbReference>
<reference evidence="2 3" key="1">
    <citation type="submission" date="2019-12" db="EMBL/GenBank/DDBJ databases">
        <title>Whole genome shotgun sequence of Streptomyces hygroscopicus subsp. glebosus NBRC 13786.</title>
        <authorList>
            <person name="Ichikawa N."/>
            <person name="Kimura A."/>
            <person name="Kitahashi Y."/>
            <person name="Komaki H."/>
            <person name="Tamura T."/>
        </authorList>
    </citation>
    <scope>NUCLEOTIDE SEQUENCE [LARGE SCALE GENOMIC DNA]</scope>
    <source>
        <strain evidence="2 3">NBRC 13786</strain>
    </source>
</reference>
<name>A0A640T6N5_9ACTN</name>
<dbReference type="Gene3D" id="2.80.10.50">
    <property type="match status" value="1"/>
</dbReference>
<evidence type="ECO:0000313" key="3">
    <source>
        <dbReference type="Proteomes" id="UP000430079"/>
    </source>
</evidence>
<gene>
    <name evidence="2" type="ORF">Sgleb_67290</name>
</gene>
<dbReference type="PROSITE" id="PS50231">
    <property type="entry name" value="RICIN_B_LECTIN"/>
    <property type="match status" value="1"/>
</dbReference>
<comment type="caution">
    <text evidence="2">The sequence shown here is derived from an EMBL/GenBank/DDBJ whole genome shotgun (WGS) entry which is preliminary data.</text>
</comment>
<dbReference type="SUPFAM" id="SSF50370">
    <property type="entry name" value="Ricin B-like lectins"/>
    <property type="match status" value="1"/>
</dbReference>
<evidence type="ECO:0000256" key="1">
    <source>
        <dbReference type="SAM" id="MobiDB-lite"/>
    </source>
</evidence>
<dbReference type="AlphaFoldDB" id="A0A640T6N5"/>
<dbReference type="InterPro" id="IPR035992">
    <property type="entry name" value="Ricin_B-like_lectins"/>
</dbReference>
<dbReference type="Proteomes" id="UP000430079">
    <property type="component" value="Unassembled WGS sequence"/>
</dbReference>